<evidence type="ECO:0000313" key="5">
    <source>
        <dbReference type="Proteomes" id="UP000006727"/>
    </source>
</evidence>
<name>A0A2K1JLG2_PHYPA</name>
<keyword evidence="2" id="KW-0472">Membrane</keyword>
<organism evidence="3">
    <name type="scientific">Physcomitrium patens</name>
    <name type="common">Spreading-leaved earth moss</name>
    <name type="synonym">Physcomitrella patens</name>
    <dbReference type="NCBI Taxonomy" id="3218"/>
    <lineage>
        <taxon>Eukaryota</taxon>
        <taxon>Viridiplantae</taxon>
        <taxon>Streptophyta</taxon>
        <taxon>Embryophyta</taxon>
        <taxon>Bryophyta</taxon>
        <taxon>Bryophytina</taxon>
        <taxon>Bryopsida</taxon>
        <taxon>Funariidae</taxon>
        <taxon>Funariales</taxon>
        <taxon>Funariaceae</taxon>
        <taxon>Physcomitrium</taxon>
    </lineage>
</organism>
<feature type="region of interest" description="Disordered" evidence="1">
    <location>
        <begin position="108"/>
        <end position="141"/>
    </location>
</feature>
<dbReference type="PANTHER" id="PTHR37225:SF1">
    <property type="entry name" value="OS04G0657900 PROTEIN"/>
    <property type="match status" value="1"/>
</dbReference>
<dbReference type="EnsemblPlants" id="Pp3c13_11150V3.1">
    <property type="protein sequence ID" value="Pp3c13_11150V3.1"/>
    <property type="gene ID" value="Pp3c13_11150"/>
</dbReference>
<reference evidence="3 5" key="1">
    <citation type="journal article" date="2008" name="Science">
        <title>The Physcomitrella genome reveals evolutionary insights into the conquest of land by plants.</title>
        <authorList>
            <person name="Rensing S."/>
            <person name="Lang D."/>
            <person name="Zimmer A."/>
            <person name="Terry A."/>
            <person name="Salamov A."/>
            <person name="Shapiro H."/>
            <person name="Nishiyama T."/>
            <person name="Perroud P.-F."/>
            <person name="Lindquist E."/>
            <person name="Kamisugi Y."/>
            <person name="Tanahashi T."/>
            <person name="Sakakibara K."/>
            <person name="Fujita T."/>
            <person name="Oishi K."/>
            <person name="Shin-I T."/>
            <person name="Kuroki Y."/>
            <person name="Toyoda A."/>
            <person name="Suzuki Y."/>
            <person name="Hashimoto A."/>
            <person name="Yamaguchi K."/>
            <person name="Sugano A."/>
            <person name="Kohara Y."/>
            <person name="Fujiyama A."/>
            <person name="Anterola A."/>
            <person name="Aoki S."/>
            <person name="Ashton N."/>
            <person name="Barbazuk W.B."/>
            <person name="Barker E."/>
            <person name="Bennetzen J."/>
            <person name="Bezanilla M."/>
            <person name="Blankenship R."/>
            <person name="Cho S.H."/>
            <person name="Dutcher S."/>
            <person name="Estelle M."/>
            <person name="Fawcett J.A."/>
            <person name="Gundlach H."/>
            <person name="Hanada K."/>
            <person name="Heyl A."/>
            <person name="Hicks K.A."/>
            <person name="Hugh J."/>
            <person name="Lohr M."/>
            <person name="Mayer K."/>
            <person name="Melkozernov A."/>
            <person name="Murata T."/>
            <person name="Nelson D."/>
            <person name="Pils B."/>
            <person name="Prigge M."/>
            <person name="Reiss B."/>
            <person name="Renner T."/>
            <person name="Rombauts S."/>
            <person name="Rushton P."/>
            <person name="Sanderfoot A."/>
            <person name="Schween G."/>
            <person name="Shiu S.-H."/>
            <person name="Stueber K."/>
            <person name="Theodoulou F.L."/>
            <person name="Tu H."/>
            <person name="Van de Peer Y."/>
            <person name="Verrier P.J."/>
            <person name="Waters E."/>
            <person name="Wood A."/>
            <person name="Yang L."/>
            <person name="Cove D."/>
            <person name="Cuming A."/>
            <person name="Hasebe M."/>
            <person name="Lucas S."/>
            <person name="Mishler D.B."/>
            <person name="Reski R."/>
            <person name="Grigoriev I."/>
            <person name="Quatrano R.S."/>
            <person name="Boore J.L."/>
        </authorList>
    </citation>
    <scope>NUCLEOTIDE SEQUENCE [LARGE SCALE GENOMIC DNA]</scope>
    <source>
        <strain evidence="4 5">cv. Gransden 2004</strain>
    </source>
</reference>
<evidence type="ECO:0000313" key="4">
    <source>
        <dbReference type="EnsemblPlants" id="Pp3c13_11150V3.1"/>
    </source>
</evidence>
<keyword evidence="2" id="KW-0812">Transmembrane</keyword>
<reference evidence="4" key="3">
    <citation type="submission" date="2020-12" db="UniProtKB">
        <authorList>
            <consortium name="EnsemblPlants"/>
        </authorList>
    </citation>
    <scope>IDENTIFICATION</scope>
</reference>
<sequence>MGVVVSSEAAWLTLVEFRCPFSCCCGGGTHYSLVAGALRLSDRWVVDSVFEGDALNRILTTTPNPSSSVKMDPGQLVLPVAGIIAAAAVTFYVVSFQQMSEKSFEDYETKIGNDDGSQTQLKSSMSSRKRREAKQASKQKK</sequence>
<gene>
    <name evidence="4" type="primary">LOC112290244</name>
    <name evidence="3" type="ORF">PHYPA_017221</name>
</gene>
<evidence type="ECO:0000256" key="2">
    <source>
        <dbReference type="SAM" id="Phobius"/>
    </source>
</evidence>
<evidence type="ECO:0000256" key="1">
    <source>
        <dbReference type="SAM" id="MobiDB-lite"/>
    </source>
</evidence>
<dbReference type="Gramene" id="Pp3c13_11150V3.1">
    <property type="protein sequence ID" value="Pp3c13_11150V3.1"/>
    <property type="gene ID" value="Pp3c13_11150"/>
</dbReference>
<protein>
    <submittedName>
        <fullName evidence="3 4">Uncharacterized protein</fullName>
    </submittedName>
</protein>
<dbReference type="PANTHER" id="PTHR37225">
    <property type="entry name" value="OSJNBA0011F23.3 PROTEIN"/>
    <property type="match status" value="1"/>
</dbReference>
<dbReference type="Gramene" id="Pp3c13_11150V3.2">
    <property type="protein sequence ID" value="Pp3c13_11150V3.2"/>
    <property type="gene ID" value="Pp3c13_11150"/>
</dbReference>
<reference evidence="3 5" key="2">
    <citation type="journal article" date="2018" name="Plant J.">
        <title>The Physcomitrella patens chromosome-scale assembly reveals moss genome structure and evolution.</title>
        <authorList>
            <person name="Lang D."/>
            <person name="Ullrich K.K."/>
            <person name="Murat F."/>
            <person name="Fuchs J."/>
            <person name="Jenkins J."/>
            <person name="Haas F.B."/>
            <person name="Piednoel M."/>
            <person name="Gundlach H."/>
            <person name="Van Bel M."/>
            <person name="Meyberg R."/>
            <person name="Vives C."/>
            <person name="Morata J."/>
            <person name="Symeonidi A."/>
            <person name="Hiss M."/>
            <person name="Muchero W."/>
            <person name="Kamisugi Y."/>
            <person name="Saleh O."/>
            <person name="Blanc G."/>
            <person name="Decker E.L."/>
            <person name="van Gessel N."/>
            <person name="Grimwood J."/>
            <person name="Hayes R.D."/>
            <person name="Graham S.W."/>
            <person name="Gunter L.E."/>
            <person name="McDaniel S.F."/>
            <person name="Hoernstein S.N.W."/>
            <person name="Larsson A."/>
            <person name="Li F.W."/>
            <person name="Perroud P.F."/>
            <person name="Phillips J."/>
            <person name="Ranjan P."/>
            <person name="Rokshar D.S."/>
            <person name="Rothfels C.J."/>
            <person name="Schneider L."/>
            <person name="Shu S."/>
            <person name="Stevenson D.W."/>
            <person name="Thummler F."/>
            <person name="Tillich M."/>
            <person name="Villarreal Aguilar J.C."/>
            <person name="Widiez T."/>
            <person name="Wong G.K."/>
            <person name="Wymore A."/>
            <person name="Zhang Y."/>
            <person name="Zimmer A.D."/>
            <person name="Quatrano R.S."/>
            <person name="Mayer K.F.X."/>
            <person name="Goodstein D."/>
            <person name="Casacuberta J.M."/>
            <person name="Vandepoele K."/>
            <person name="Reski R."/>
            <person name="Cuming A.C."/>
            <person name="Tuskan G.A."/>
            <person name="Maumus F."/>
            <person name="Salse J."/>
            <person name="Schmutz J."/>
            <person name="Rensing S.A."/>
        </authorList>
    </citation>
    <scope>NUCLEOTIDE SEQUENCE [LARGE SCALE GENOMIC DNA]</scope>
    <source>
        <strain evidence="4 5">cv. Gransden 2004</strain>
    </source>
</reference>
<keyword evidence="5" id="KW-1185">Reference proteome</keyword>
<dbReference type="PaxDb" id="3218-PP1S5_329V6.2"/>
<dbReference type="EnsemblPlants" id="Pp3c13_11150V3.2">
    <property type="protein sequence ID" value="Pp3c13_11150V3.2"/>
    <property type="gene ID" value="Pp3c13_11150"/>
</dbReference>
<evidence type="ECO:0000313" key="3">
    <source>
        <dbReference type="EMBL" id="PNR42392.1"/>
    </source>
</evidence>
<dbReference type="GeneID" id="112290244"/>
<dbReference type="RefSeq" id="XP_024392104.1">
    <property type="nucleotide sequence ID" value="XM_024536336.2"/>
</dbReference>
<keyword evidence="2" id="KW-1133">Transmembrane helix</keyword>
<feature type="compositionally biased region" description="Polar residues" evidence="1">
    <location>
        <begin position="115"/>
        <end position="126"/>
    </location>
</feature>
<dbReference type="EMBL" id="ABEU02000013">
    <property type="protein sequence ID" value="PNR42392.1"/>
    <property type="molecule type" value="Genomic_DNA"/>
</dbReference>
<proteinExistence type="predicted"/>
<dbReference type="AlphaFoldDB" id="A0A2K1JLG2"/>
<feature type="compositionally biased region" description="Basic residues" evidence="1">
    <location>
        <begin position="127"/>
        <end position="141"/>
    </location>
</feature>
<accession>A0A2K1JLG2</accession>
<dbReference type="Proteomes" id="UP000006727">
    <property type="component" value="Chromosome 13"/>
</dbReference>
<feature type="transmembrane region" description="Helical" evidence="2">
    <location>
        <begin position="76"/>
        <end position="94"/>
    </location>
</feature>
<dbReference type="OrthoDB" id="683235at2759"/>